<evidence type="ECO:0000256" key="1">
    <source>
        <dbReference type="ARBA" id="ARBA00010838"/>
    </source>
</evidence>
<reference evidence="5 6" key="1">
    <citation type="journal article" date="2023" name="bioRxiv">
        <title>Genome report: Whole genome sequence and annotation of Penstemon davidsonii.</title>
        <authorList>
            <person name="Ostevik K.L."/>
            <person name="Alabady M."/>
            <person name="Zhang M."/>
            <person name="Rausher M.D."/>
        </authorList>
    </citation>
    <scope>NUCLEOTIDE SEQUENCE [LARGE SCALE GENOMIC DNA]</scope>
    <source>
        <strain evidence="5">DNT005</strain>
        <tissue evidence="5">Whole leaf</tissue>
    </source>
</reference>
<dbReference type="InterPro" id="IPR033132">
    <property type="entry name" value="GH_1_N_CS"/>
</dbReference>
<proteinExistence type="inferred from homology"/>
<evidence type="ECO:0000256" key="3">
    <source>
        <dbReference type="ARBA" id="ARBA00023295"/>
    </source>
</evidence>
<name>A0ABR0D3G6_9LAMI</name>
<dbReference type="SUPFAM" id="SSF51445">
    <property type="entry name" value="(Trans)glycosidases"/>
    <property type="match status" value="1"/>
</dbReference>
<dbReference type="InterPro" id="IPR001360">
    <property type="entry name" value="Glyco_hydro_1"/>
</dbReference>
<organism evidence="5 6">
    <name type="scientific">Penstemon davidsonii</name>
    <dbReference type="NCBI Taxonomy" id="160366"/>
    <lineage>
        <taxon>Eukaryota</taxon>
        <taxon>Viridiplantae</taxon>
        <taxon>Streptophyta</taxon>
        <taxon>Embryophyta</taxon>
        <taxon>Tracheophyta</taxon>
        <taxon>Spermatophyta</taxon>
        <taxon>Magnoliopsida</taxon>
        <taxon>eudicotyledons</taxon>
        <taxon>Gunneridae</taxon>
        <taxon>Pentapetalae</taxon>
        <taxon>asterids</taxon>
        <taxon>lamiids</taxon>
        <taxon>Lamiales</taxon>
        <taxon>Plantaginaceae</taxon>
        <taxon>Cheloneae</taxon>
        <taxon>Penstemon</taxon>
    </lineage>
</organism>
<dbReference type="EMBL" id="JAYDYQ010002534">
    <property type="protein sequence ID" value="KAK4483755.1"/>
    <property type="molecule type" value="Genomic_DNA"/>
</dbReference>
<evidence type="ECO:0000256" key="4">
    <source>
        <dbReference type="RuleBase" id="RU003690"/>
    </source>
</evidence>
<comment type="similarity">
    <text evidence="1 4">Belongs to the glycosyl hydrolase 1 family.</text>
</comment>
<dbReference type="Pfam" id="PF00232">
    <property type="entry name" value="Glyco_hydro_1"/>
    <property type="match status" value="1"/>
</dbReference>
<comment type="caution">
    <text evidence="5">The sequence shown here is derived from an EMBL/GenBank/DDBJ whole genome shotgun (WGS) entry which is preliminary data.</text>
</comment>
<dbReference type="PANTHER" id="PTHR10353">
    <property type="entry name" value="GLYCOSYL HYDROLASE"/>
    <property type="match status" value="1"/>
</dbReference>
<evidence type="ECO:0000313" key="6">
    <source>
        <dbReference type="Proteomes" id="UP001291926"/>
    </source>
</evidence>
<evidence type="ECO:0000313" key="5">
    <source>
        <dbReference type="EMBL" id="KAK4483755.1"/>
    </source>
</evidence>
<dbReference type="InterPro" id="IPR017853">
    <property type="entry name" value="GH"/>
</dbReference>
<evidence type="ECO:0000256" key="2">
    <source>
        <dbReference type="ARBA" id="ARBA00022801"/>
    </source>
</evidence>
<dbReference type="PROSITE" id="PS00653">
    <property type="entry name" value="GLYCOSYL_HYDROL_F1_2"/>
    <property type="match status" value="1"/>
</dbReference>
<sequence length="558" mass="63852">MESKNNLSFISNPNGEELLKNLPLSESTYIKREDFPAGFVFGASGSAYQYEGGATDGGRGLSVWDTFSLGRPDMIEDGSNGSVAIDQYKLYKEDVKILKKTGLDAYRFSISWSRVLPGGKLSAGINKEGIKYYNDLIDSLLAEGIEPYVTIFHWDLPLALDHEYGGFLSKKIVNDFTDFAELCFWEFGDRVKYWITINEAWTYTYKGYVNGTFPPCRGGPELEPIITPNNRPHVGYKSSWKKYPSKEGNSAIEPYIVAHHLILSHASAVNLYRTHFQAYQGGKIGMTNNINWYLPLDEKSVEDHLAARRAVDFMFGWFVSPLVSGDYPESMRERVGVRLPIFTPEEVKLVKGSYDFLGVNYYTTYYAANDLKAYFAPPSYDNDEAVIQTPERNGVPIGPKGGSDWLYIYPPGIYDFLKFAKINYDDPLIYIIENGVDEKNNDKITVSDARHDPQRVKYFHDHLCYVKKALSEGVNVAGYFLWSFADNYEWAEGYTVRFGIFYIDFVNGRLTRFPKRSAIWWTNFLNNKFLRSKTKRQLLEIEDRNTNNNSVKKLRSNN</sequence>
<dbReference type="PANTHER" id="PTHR10353:SF137">
    <property type="entry name" value="MYROSINASE 3-RELATED"/>
    <property type="match status" value="1"/>
</dbReference>
<dbReference type="Gene3D" id="3.20.20.80">
    <property type="entry name" value="Glycosidases"/>
    <property type="match status" value="1"/>
</dbReference>
<protein>
    <recommendedName>
        <fullName evidence="7">Beta-glucosidase</fullName>
    </recommendedName>
</protein>
<evidence type="ECO:0008006" key="7">
    <source>
        <dbReference type="Google" id="ProtNLM"/>
    </source>
</evidence>
<keyword evidence="6" id="KW-1185">Reference proteome</keyword>
<dbReference type="PRINTS" id="PR00131">
    <property type="entry name" value="GLHYDRLASE1"/>
</dbReference>
<keyword evidence="2" id="KW-0378">Hydrolase</keyword>
<keyword evidence="3" id="KW-0326">Glycosidase</keyword>
<gene>
    <name evidence="5" type="ORF">RD792_010957</name>
</gene>
<dbReference type="Proteomes" id="UP001291926">
    <property type="component" value="Unassembled WGS sequence"/>
</dbReference>
<accession>A0ABR0D3G6</accession>